<sequence>MWLNSSISREEVFKKRLTVVFWLCIFIFVTFAIRIIEISVFERGRLLSELAPQVVPSYDILRAERGEIFDRNGIKLATSMLTYELDVNPKVIPREKLSQLVKVLTQSKVIKEQDAGAISNADSYVLVSTEVPQSVKSIIDGLNLSDGVVFVKTYKRVYPYREILAPLIGIVGVDGNGLSGVELSLNDYLKGRNGRAFRSFNFSEPEFLGHPTYILKPENGNSVYLTIDIQIQSKVYELVKKYVKEFDAKSGFAIVTDPNTNEILAMVSYPSFDPEHFTTLCQNLPTTFNYEPGSVLKPLIALAALDEGALKVDEDFYCSGSIKVKDRIIYCWKKHGKEHGLTDILVNSCDVAFAQIGLKLGKEALLKYLKLFGLGERTQCELLGEEKGILPDLKDVGDVEVANMAFGQGIAVTQIQLVSALNSIVNGGRLFTPHIIKRIVGKDNNTIYESRTNLRRVIGTEENIKYIKDALVEVVEKGAPKAKIEGYRIMGKTGTAQKPQPTGGYSHSKLIYSFFGAIPYPEPQVSVIVSINETKVPQYSTTVAAPLFSEIGTFLVKYLRIGK</sequence>
<dbReference type="EMBL" id="DTHV01000094">
    <property type="protein sequence ID" value="HGW60369.1"/>
    <property type="molecule type" value="Genomic_DNA"/>
</dbReference>
<dbReference type="PANTHER" id="PTHR30627">
    <property type="entry name" value="PEPTIDOGLYCAN D,D-TRANSPEPTIDASE"/>
    <property type="match status" value="1"/>
</dbReference>
<protein>
    <submittedName>
        <fullName evidence="6">Penicillin-binding protein 2</fullName>
    </submittedName>
</protein>
<name>A0A7C4U0L7_9BACT</name>
<dbReference type="SUPFAM" id="SSF56519">
    <property type="entry name" value="Penicillin binding protein dimerisation domain"/>
    <property type="match status" value="1"/>
</dbReference>
<dbReference type="InterPro" id="IPR012338">
    <property type="entry name" value="Beta-lactam/transpept-like"/>
</dbReference>
<keyword evidence="2" id="KW-0121">Carboxypeptidase</keyword>
<comment type="caution">
    <text evidence="6">The sequence shown here is derived from an EMBL/GenBank/DDBJ whole genome shotgun (WGS) entry which is preliminary data.</text>
</comment>
<dbReference type="InterPro" id="IPR001460">
    <property type="entry name" value="PCN-bd_Tpept"/>
</dbReference>
<feature type="domain" description="Penicillin-binding protein dimerisation" evidence="5">
    <location>
        <begin position="62"/>
        <end position="195"/>
    </location>
</feature>
<feature type="domain" description="Penicillin-binding protein transpeptidase" evidence="4">
    <location>
        <begin position="251"/>
        <end position="551"/>
    </location>
</feature>
<dbReference type="GO" id="GO:0008658">
    <property type="term" value="F:penicillin binding"/>
    <property type="evidence" value="ECO:0007669"/>
    <property type="project" value="InterPro"/>
</dbReference>
<keyword evidence="2" id="KW-0378">Hydrolase</keyword>
<evidence type="ECO:0000259" key="5">
    <source>
        <dbReference type="Pfam" id="PF03717"/>
    </source>
</evidence>
<keyword evidence="2" id="KW-0645">Protease</keyword>
<dbReference type="Pfam" id="PF03717">
    <property type="entry name" value="PBP_dimer"/>
    <property type="match status" value="1"/>
</dbReference>
<organism evidence="6">
    <name type="scientific">Caldisericum exile</name>
    <dbReference type="NCBI Taxonomy" id="693075"/>
    <lineage>
        <taxon>Bacteria</taxon>
        <taxon>Pseudomonadati</taxon>
        <taxon>Caldisericota/Cryosericota group</taxon>
        <taxon>Caldisericota</taxon>
        <taxon>Caldisericia</taxon>
        <taxon>Caldisericales</taxon>
        <taxon>Caldisericaceae</taxon>
        <taxon>Caldisericum</taxon>
    </lineage>
</organism>
<dbReference type="AlphaFoldDB" id="A0A7C4U0L7"/>
<reference evidence="6" key="1">
    <citation type="journal article" date="2020" name="mSystems">
        <title>Genome- and Community-Level Interaction Insights into Carbon Utilization and Element Cycling Functions of Hydrothermarchaeota in Hydrothermal Sediment.</title>
        <authorList>
            <person name="Zhou Z."/>
            <person name="Liu Y."/>
            <person name="Xu W."/>
            <person name="Pan J."/>
            <person name="Luo Z.H."/>
            <person name="Li M."/>
        </authorList>
    </citation>
    <scope>NUCLEOTIDE SEQUENCE [LARGE SCALE GENOMIC DNA]</scope>
    <source>
        <strain evidence="6">SpSt-794</strain>
    </source>
</reference>
<dbReference type="InterPro" id="IPR036138">
    <property type="entry name" value="PBP_dimer_sf"/>
</dbReference>
<accession>A0A7C4U0L7</accession>
<comment type="subcellular location">
    <subcellularLocation>
        <location evidence="1">Membrane</location>
    </subcellularLocation>
</comment>
<evidence type="ECO:0000259" key="4">
    <source>
        <dbReference type="Pfam" id="PF00905"/>
    </source>
</evidence>
<keyword evidence="3" id="KW-0472">Membrane</keyword>
<dbReference type="PANTHER" id="PTHR30627:SF1">
    <property type="entry name" value="PEPTIDOGLYCAN D,D-TRANSPEPTIDASE FTSI"/>
    <property type="match status" value="1"/>
</dbReference>
<dbReference type="SUPFAM" id="SSF56601">
    <property type="entry name" value="beta-lactamase/transpeptidase-like"/>
    <property type="match status" value="1"/>
</dbReference>
<dbReference type="GO" id="GO:0005886">
    <property type="term" value="C:plasma membrane"/>
    <property type="evidence" value="ECO:0007669"/>
    <property type="project" value="TreeGrafter"/>
</dbReference>
<dbReference type="GO" id="GO:0071555">
    <property type="term" value="P:cell wall organization"/>
    <property type="evidence" value="ECO:0007669"/>
    <property type="project" value="TreeGrafter"/>
</dbReference>
<gene>
    <name evidence="6" type="ORF">ENV82_02930</name>
</gene>
<dbReference type="GO" id="GO:0004180">
    <property type="term" value="F:carboxypeptidase activity"/>
    <property type="evidence" value="ECO:0007669"/>
    <property type="project" value="UniProtKB-KW"/>
</dbReference>
<dbReference type="Gene3D" id="3.30.450.330">
    <property type="match status" value="1"/>
</dbReference>
<dbReference type="Gene3D" id="3.40.710.10">
    <property type="entry name" value="DD-peptidase/beta-lactamase superfamily"/>
    <property type="match status" value="1"/>
</dbReference>
<dbReference type="Gene3D" id="3.90.1310.10">
    <property type="entry name" value="Penicillin-binding protein 2a (Domain 2)"/>
    <property type="match status" value="1"/>
</dbReference>
<evidence type="ECO:0000256" key="2">
    <source>
        <dbReference type="ARBA" id="ARBA00022645"/>
    </source>
</evidence>
<proteinExistence type="predicted"/>
<evidence type="ECO:0000256" key="3">
    <source>
        <dbReference type="ARBA" id="ARBA00023136"/>
    </source>
</evidence>
<evidence type="ECO:0000313" key="6">
    <source>
        <dbReference type="EMBL" id="HGW60369.1"/>
    </source>
</evidence>
<dbReference type="InterPro" id="IPR005311">
    <property type="entry name" value="PBP_dimer"/>
</dbReference>
<dbReference type="Pfam" id="PF00905">
    <property type="entry name" value="Transpeptidase"/>
    <property type="match status" value="1"/>
</dbReference>
<evidence type="ECO:0000256" key="1">
    <source>
        <dbReference type="ARBA" id="ARBA00004370"/>
    </source>
</evidence>
<dbReference type="InterPro" id="IPR050515">
    <property type="entry name" value="Beta-lactam/transpept"/>
</dbReference>